<dbReference type="Proteomes" id="UP000069205">
    <property type="component" value="Chromosome"/>
</dbReference>
<dbReference type="PANTHER" id="PTHR30462:SF3">
    <property type="entry name" value="INTERMEMBRANE TRANSPORT PROTEIN PQIA"/>
    <property type="match status" value="1"/>
</dbReference>
<evidence type="ECO:0000256" key="4">
    <source>
        <dbReference type="ARBA" id="ARBA00022692"/>
    </source>
</evidence>
<evidence type="ECO:0000313" key="10">
    <source>
        <dbReference type="Proteomes" id="UP000069205"/>
    </source>
</evidence>
<dbReference type="EMBL" id="CP011801">
    <property type="protein sequence ID" value="ALA56523.1"/>
    <property type="molecule type" value="Genomic_DNA"/>
</dbReference>
<keyword evidence="5 7" id="KW-1133">Transmembrane helix</keyword>
<dbReference type="InterPro" id="IPR051800">
    <property type="entry name" value="PqiA-PqiB_transport"/>
</dbReference>
<evidence type="ECO:0000313" key="8">
    <source>
        <dbReference type="EMBL" id="ALA56523.1"/>
    </source>
</evidence>
<sequence>MTPAIPTVKALGLYSCHTCGLISRPSQQGDSDCARCGTHLRLRKPQSVARAAAFLVAAYILYVPANVLPLMETGSLFGAQENTIVSGVIYLWTSGAWALASVVFIASVLVPLLKLFALTLLVATAWRRSTWRPYLRAKVYRMVELVGRWSMLDVYVVAVLVALVQLQPLAAISAGPGAIAFGAVVVLSMLSARAFDPRLIWDPVHEARSLDD</sequence>
<evidence type="ECO:0000256" key="1">
    <source>
        <dbReference type="ARBA" id="ARBA00004533"/>
    </source>
</evidence>
<feature type="transmembrane region" description="Helical" evidence="7">
    <location>
        <begin position="145"/>
        <end position="164"/>
    </location>
</feature>
<keyword evidence="2" id="KW-1003">Cell membrane</keyword>
<keyword evidence="6 7" id="KW-0472">Membrane</keyword>
<feature type="transmembrane region" description="Helical" evidence="7">
    <location>
        <begin position="170"/>
        <end position="190"/>
    </location>
</feature>
<dbReference type="Pfam" id="PF04403">
    <property type="entry name" value="PqiA"/>
    <property type="match status" value="1"/>
</dbReference>
<evidence type="ECO:0000313" key="9">
    <source>
        <dbReference type="EMBL" id="ALA61069.1"/>
    </source>
</evidence>
<keyword evidence="3" id="KW-0997">Cell inner membrane</keyword>
<dbReference type="KEGG" id="nmv:NITMOv2_4700"/>
<evidence type="ECO:0000256" key="3">
    <source>
        <dbReference type="ARBA" id="ARBA00022519"/>
    </source>
</evidence>
<reference evidence="9 10" key="1">
    <citation type="journal article" date="2015" name="Proc. Natl. Acad. Sci. U.S.A.">
        <title>Expanded metabolic versatility of ubiquitous nitrite-oxidizing bacteria from the genus Nitrospira.</title>
        <authorList>
            <person name="Koch H."/>
            <person name="Lucker S."/>
            <person name="Albertsen M."/>
            <person name="Kitzinger K."/>
            <person name="Herbold C."/>
            <person name="Spieck E."/>
            <person name="Nielsen P.H."/>
            <person name="Wagner M."/>
            <person name="Daims H."/>
        </authorList>
    </citation>
    <scope>NUCLEOTIDE SEQUENCE [LARGE SCALE GENOMIC DNA]</scope>
    <source>
        <strain evidence="9 10">NSP M-1</strain>
    </source>
</reference>
<keyword evidence="4 7" id="KW-0812">Transmembrane</keyword>
<proteinExistence type="predicted"/>
<dbReference type="PANTHER" id="PTHR30462">
    <property type="entry name" value="INTERMEMBRANE TRANSPORT PROTEIN PQIB-RELATED"/>
    <property type="match status" value="1"/>
</dbReference>
<evidence type="ECO:0000256" key="2">
    <source>
        <dbReference type="ARBA" id="ARBA00022475"/>
    </source>
</evidence>
<dbReference type="KEGG" id="nmv:NITMOv2_0081"/>
<dbReference type="OrthoDB" id="9800207at2"/>
<accession>A0A0K2GJP7</accession>
<feature type="transmembrane region" description="Helical" evidence="7">
    <location>
        <begin position="48"/>
        <end position="65"/>
    </location>
</feature>
<comment type="subcellular location">
    <subcellularLocation>
        <location evidence="1">Cell inner membrane</location>
    </subcellularLocation>
</comment>
<evidence type="ECO:0000256" key="6">
    <source>
        <dbReference type="ARBA" id="ARBA00023136"/>
    </source>
</evidence>
<dbReference type="GO" id="GO:0005886">
    <property type="term" value="C:plasma membrane"/>
    <property type="evidence" value="ECO:0007669"/>
    <property type="project" value="UniProtKB-SubCell"/>
</dbReference>
<dbReference type="EMBL" id="CP011801">
    <property type="protein sequence ID" value="ALA61069.1"/>
    <property type="molecule type" value="Genomic_DNA"/>
</dbReference>
<gene>
    <name evidence="8" type="ORF">NITMOv2_0081</name>
    <name evidence="9" type="ORF">NITMOv2_4700</name>
</gene>
<keyword evidence="10" id="KW-1185">Reference proteome</keyword>
<dbReference type="PATRIC" id="fig|42253.5.peg.4633"/>
<dbReference type="AlphaFoldDB" id="A0A0K2GJP7"/>
<dbReference type="InterPro" id="IPR007498">
    <property type="entry name" value="PqiA-like"/>
</dbReference>
<name>A0A0K2GJP7_NITMO</name>
<organism evidence="9 10">
    <name type="scientific">Nitrospira moscoviensis</name>
    <dbReference type="NCBI Taxonomy" id="42253"/>
    <lineage>
        <taxon>Bacteria</taxon>
        <taxon>Pseudomonadati</taxon>
        <taxon>Nitrospirota</taxon>
        <taxon>Nitrospiria</taxon>
        <taxon>Nitrospirales</taxon>
        <taxon>Nitrospiraceae</taxon>
        <taxon>Nitrospira</taxon>
    </lineage>
</organism>
<evidence type="ECO:0000256" key="7">
    <source>
        <dbReference type="SAM" id="Phobius"/>
    </source>
</evidence>
<dbReference type="STRING" id="42253.NITMOv2_0081"/>
<evidence type="ECO:0000256" key="5">
    <source>
        <dbReference type="ARBA" id="ARBA00022989"/>
    </source>
</evidence>
<feature type="transmembrane region" description="Helical" evidence="7">
    <location>
        <begin position="96"/>
        <end position="124"/>
    </location>
</feature>
<protein>
    <submittedName>
        <fullName evidence="9">Paraquat-inducible protein A</fullName>
    </submittedName>
</protein>
<dbReference type="RefSeq" id="WP_053378015.1">
    <property type="nucleotide sequence ID" value="NZ_CP011801.1"/>
</dbReference>